<dbReference type="Proteomes" id="UP001138672">
    <property type="component" value="Unassembled WGS sequence"/>
</dbReference>
<accession>A0A9X0YR74</accession>
<dbReference type="EC" id="3.2.1.52" evidence="3"/>
<dbReference type="AlphaFoldDB" id="A0A9X0YR74"/>
<evidence type="ECO:0000313" key="10">
    <source>
        <dbReference type="EMBL" id="MDQ0337099.1"/>
    </source>
</evidence>
<dbReference type="GO" id="GO:0016020">
    <property type="term" value="C:membrane"/>
    <property type="evidence" value="ECO:0007669"/>
    <property type="project" value="TreeGrafter"/>
</dbReference>
<evidence type="ECO:0000313" key="11">
    <source>
        <dbReference type="Proteomes" id="UP001138672"/>
    </source>
</evidence>
<dbReference type="InterPro" id="IPR029018">
    <property type="entry name" value="Hex-like_dom2"/>
</dbReference>
<feature type="domain" description="Beta-hexosaminidase bacterial type N-terminal" evidence="8">
    <location>
        <begin position="33"/>
        <end position="160"/>
    </location>
</feature>
<comment type="catalytic activity">
    <reaction evidence="1">
        <text>Hydrolysis of terminal non-reducing N-acetyl-D-hexosamine residues in N-acetyl-beta-D-hexosaminides.</text>
        <dbReference type="EC" id="3.2.1.52"/>
    </reaction>
</comment>
<evidence type="ECO:0000259" key="8">
    <source>
        <dbReference type="Pfam" id="PF02838"/>
    </source>
</evidence>
<evidence type="ECO:0000259" key="7">
    <source>
        <dbReference type="Pfam" id="PF00728"/>
    </source>
</evidence>
<dbReference type="PROSITE" id="PS51257">
    <property type="entry name" value="PROKAR_LIPOPROTEIN"/>
    <property type="match status" value="1"/>
</dbReference>
<dbReference type="InterPro" id="IPR025705">
    <property type="entry name" value="Beta_hexosaminidase_sua/sub"/>
</dbReference>
<evidence type="ECO:0000256" key="2">
    <source>
        <dbReference type="ARBA" id="ARBA00006285"/>
    </source>
</evidence>
<dbReference type="Pfam" id="PF00728">
    <property type="entry name" value="Glyco_hydro_20"/>
    <property type="match status" value="1"/>
</dbReference>
<dbReference type="PANTHER" id="PTHR22600">
    <property type="entry name" value="BETA-HEXOSAMINIDASE"/>
    <property type="match status" value="1"/>
</dbReference>
<dbReference type="GO" id="GO:0004563">
    <property type="term" value="F:beta-N-acetylhexosaminidase activity"/>
    <property type="evidence" value="ECO:0007669"/>
    <property type="project" value="UniProtKB-EC"/>
</dbReference>
<evidence type="ECO:0000256" key="6">
    <source>
        <dbReference type="PIRSR" id="PIRSR625705-1"/>
    </source>
</evidence>
<sequence>MKNTVLIILSLVVLSCSNNYDTYKSIDHSLADYNIIPKPSHLEVLKGSFKIDENTSIYSDSLLNTETDYLESTLKAITNFSVTRSTKKDDSKNIISLELSDNIKAEEGYTLEVLYNKIDIKAKTTKGAFYAIETLKQLLITTQTEPETQEYLIPATRILDEPRFAHRGMMLDTGRYFYDIEFVKQFIDLIALHKMNVFHWHLTEDQGWRIEIKKYPKLTEVGAWRNGTEIGRTPGDKSDNKKHGGFYSQDQIKEIVAYASLKHVTIIPEIDMPGHNGAAIASYPYLSCFPEEVTKMNDNIISEKTKELLDSGVKKVVQESWGIKADVLCAGKESTYTFYENVLAEVAALFPSKYIHIGGDECLKDNWKRCPHCQEFIKENNLKDEEELQSSFINHMSDFLNGKGKKIIGWDEILEGKVTPNATVMSWRGVTGGIQAAKQGQEVIMTPREPYYLDYYQVADTINEPLTVGGRGPNTVEDIYLFNPLPSELTESESKNILGIQGNLWTEYISTPNYAEYMLLPRMTAISEVAWSKESDKKDYEEFLQRLKVFKKNYIKMDVNYAKHVFKD</sequence>
<keyword evidence="4 9" id="KW-0378">Hydrolase</keyword>
<comment type="caution">
    <text evidence="9">The sequence shown here is derived from an EMBL/GenBank/DDBJ whole genome shotgun (WGS) entry which is preliminary data.</text>
</comment>
<dbReference type="PANTHER" id="PTHR22600:SF57">
    <property type="entry name" value="BETA-N-ACETYLHEXOSAMINIDASE"/>
    <property type="match status" value="1"/>
</dbReference>
<dbReference type="Proteomes" id="UP001231587">
    <property type="component" value="Unassembled WGS sequence"/>
</dbReference>
<dbReference type="InterPro" id="IPR017853">
    <property type="entry name" value="GH"/>
</dbReference>
<dbReference type="EMBL" id="JAGGJQ010000012">
    <property type="protein sequence ID" value="MBP1841508.1"/>
    <property type="molecule type" value="Genomic_DNA"/>
</dbReference>
<dbReference type="InterPro" id="IPR015882">
    <property type="entry name" value="HEX_bac_N"/>
</dbReference>
<name>A0A9X0YR74_9FLAO</name>
<keyword evidence="12" id="KW-1185">Reference proteome</keyword>
<protein>
    <recommendedName>
        <fullName evidence="3">beta-N-acetylhexosaminidase</fullName>
        <ecNumber evidence="3">3.2.1.52</ecNumber>
    </recommendedName>
</protein>
<evidence type="ECO:0000256" key="3">
    <source>
        <dbReference type="ARBA" id="ARBA00012663"/>
    </source>
</evidence>
<evidence type="ECO:0000313" key="12">
    <source>
        <dbReference type="Proteomes" id="UP001231587"/>
    </source>
</evidence>
<dbReference type="OrthoDB" id="9763537at2"/>
<dbReference type="RefSeq" id="WP_069727818.1">
    <property type="nucleotide sequence ID" value="NZ_JAGGJQ010000012.1"/>
</dbReference>
<dbReference type="PIRSF" id="PIRSF001093">
    <property type="entry name" value="B-hxosamndse_ab_euk"/>
    <property type="match status" value="1"/>
</dbReference>
<feature type="active site" description="Proton donor" evidence="6">
    <location>
        <position position="361"/>
    </location>
</feature>
<proteinExistence type="inferred from homology"/>
<dbReference type="Pfam" id="PF02838">
    <property type="entry name" value="Glyco_hydro_20b"/>
    <property type="match status" value="1"/>
</dbReference>
<comment type="similarity">
    <text evidence="2">Belongs to the glycosyl hydrolase 20 family.</text>
</comment>
<dbReference type="SUPFAM" id="SSF51445">
    <property type="entry name" value="(Trans)glycosidases"/>
    <property type="match status" value="1"/>
</dbReference>
<dbReference type="Gene3D" id="3.30.379.10">
    <property type="entry name" value="Chitobiase/beta-hexosaminidase domain 2-like"/>
    <property type="match status" value="1"/>
</dbReference>
<dbReference type="PRINTS" id="PR00738">
    <property type="entry name" value="GLHYDRLASE20"/>
</dbReference>
<dbReference type="CDD" id="cd06563">
    <property type="entry name" value="GH20_chitobiase-like"/>
    <property type="match status" value="1"/>
</dbReference>
<feature type="domain" description="Glycoside hydrolase family 20 catalytic" evidence="7">
    <location>
        <begin position="164"/>
        <end position="533"/>
    </location>
</feature>
<keyword evidence="5 9" id="KW-0326">Glycosidase</keyword>
<dbReference type="GO" id="GO:0030203">
    <property type="term" value="P:glycosaminoglycan metabolic process"/>
    <property type="evidence" value="ECO:0007669"/>
    <property type="project" value="TreeGrafter"/>
</dbReference>
<evidence type="ECO:0000313" key="9">
    <source>
        <dbReference type="EMBL" id="MBP1841508.1"/>
    </source>
</evidence>
<reference evidence="9" key="1">
    <citation type="submission" date="2021-03" db="EMBL/GenBank/DDBJ databases">
        <title>Genomic Encyclopedia of Type Strains, Phase IV (KMG-IV): sequencing the most valuable type-strain genomes for metagenomic binning, comparative biology and taxonomic classification.</title>
        <authorList>
            <person name="Goeker M."/>
        </authorList>
    </citation>
    <scope>NUCLEOTIDE SEQUENCE</scope>
    <source>
        <strain evidence="9">DSM 15523</strain>
        <strain evidence="10 12">DSM 16476</strain>
    </source>
</reference>
<gene>
    <name evidence="9" type="ORF">J2Z56_003445</name>
    <name evidence="10" type="ORF">J2Z57_003560</name>
</gene>
<dbReference type="SUPFAM" id="SSF55545">
    <property type="entry name" value="beta-N-acetylhexosaminidase-like domain"/>
    <property type="match status" value="1"/>
</dbReference>
<evidence type="ECO:0000256" key="1">
    <source>
        <dbReference type="ARBA" id="ARBA00001231"/>
    </source>
</evidence>
<dbReference type="InterPro" id="IPR015883">
    <property type="entry name" value="Glyco_hydro_20_cat"/>
</dbReference>
<dbReference type="EMBL" id="JAUSUU010000013">
    <property type="protein sequence ID" value="MDQ0337099.1"/>
    <property type="molecule type" value="Genomic_DNA"/>
</dbReference>
<dbReference type="GO" id="GO:0005975">
    <property type="term" value="P:carbohydrate metabolic process"/>
    <property type="evidence" value="ECO:0007669"/>
    <property type="project" value="InterPro"/>
</dbReference>
<organism evidence="9 11">
    <name type="scientific">Formosa algae</name>
    <dbReference type="NCBI Taxonomy" id="225843"/>
    <lineage>
        <taxon>Bacteria</taxon>
        <taxon>Pseudomonadati</taxon>
        <taxon>Bacteroidota</taxon>
        <taxon>Flavobacteriia</taxon>
        <taxon>Flavobacteriales</taxon>
        <taxon>Flavobacteriaceae</taxon>
        <taxon>Formosa</taxon>
    </lineage>
</organism>
<evidence type="ECO:0000256" key="5">
    <source>
        <dbReference type="ARBA" id="ARBA00023295"/>
    </source>
</evidence>
<dbReference type="Gene3D" id="3.20.20.80">
    <property type="entry name" value="Glycosidases"/>
    <property type="match status" value="1"/>
</dbReference>
<evidence type="ECO:0000256" key="4">
    <source>
        <dbReference type="ARBA" id="ARBA00022801"/>
    </source>
</evidence>